<evidence type="ECO:0000313" key="3">
    <source>
        <dbReference type="Proteomes" id="UP000294215"/>
    </source>
</evidence>
<name>A0AB38I2S3_9HYPH</name>
<sequence>MSSSHYTHGSSEAEQQRLTALNRRLNERCIDAAQLAAGERVVDFGAGLGQYSRMMARVTGVPVLGLERSPKQIAEALRQAAADDETAMIEMRQGDVLDPPLRDDEL</sequence>
<accession>A0AB38I2S3</accession>
<keyword evidence="2" id="KW-0489">Methyltransferase</keyword>
<dbReference type="Pfam" id="PF13649">
    <property type="entry name" value="Methyltransf_25"/>
    <property type="match status" value="1"/>
</dbReference>
<dbReference type="CDD" id="cd02440">
    <property type="entry name" value="AdoMet_MTases"/>
    <property type="match status" value="1"/>
</dbReference>
<evidence type="ECO:0000313" key="2">
    <source>
        <dbReference type="EMBL" id="TBC14898.1"/>
    </source>
</evidence>
<dbReference type="AlphaFoldDB" id="A0AB38I2S3"/>
<dbReference type="InterPro" id="IPR041698">
    <property type="entry name" value="Methyltransf_25"/>
</dbReference>
<dbReference type="EMBL" id="SIMR01000001">
    <property type="protein sequence ID" value="TBC14898.1"/>
    <property type="molecule type" value="Genomic_DNA"/>
</dbReference>
<dbReference type="GO" id="GO:0008168">
    <property type="term" value="F:methyltransferase activity"/>
    <property type="evidence" value="ECO:0007669"/>
    <property type="project" value="UniProtKB-KW"/>
</dbReference>
<dbReference type="GO" id="GO:0032259">
    <property type="term" value="P:methylation"/>
    <property type="evidence" value="ECO:0007669"/>
    <property type="project" value="UniProtKB-KW"/>
</dbReference>
<dbReference type="RefSeq" id="WP_130817251.1">
    <property type="nucleotide sequence ID" value="NZ_SIMR01000001.1"/>
</dbReference>
<proteinExistence type="predicted"/>
<protein>
    <submittedName>
        <fullName evidence="2">Class I SAM-dependent methyltransferase</fullName>
    </submittedName>
</protein>
<keyword evidence="2" id="KW-0808">Transferase</keyword>
<gene>
    <name evidence="2" type="ORF">ELH40_08085</name>
</gene>
<dbReference type="Proteomes" id="UP000294215">
    <property type="component" value="Unassembled WGS sequence"/>
</dbReference>
<comment type="caution">
    <text evidence="2">The sequence shown here is derived from an EMBL/GenBank/DDBJ whole genome shotgun (WGS) entry which is preliminary data.</text>
</comment>
<dbReference type="SUPFAM" id="SSF53335">
    <property type="entry name" value="S-adenosyl-L-methionine-dependent methyltransferases"/>
    <property type="match status" value="1"/>
</dbReference>
<reference evidence="2 3" key="1">
    <citation type="submission" date="2019-02" db="EMBL/GenBank/DDBJ databases">
        <title>The genomic architecture of introgression among sibling species of bacteria.</title>
        <authorList>
            <person name="Cavassim M.I.A."/>
            <person name="Moeskjaer S."/>
            <person name="Moslemi C."/>
            <person name="Fields B."/>
            <person name="Bachmann A."/>
            <person name="Vilhjalmsson B."/>
            <person name="Schierup M.H."/>
            <person name="Young J.P.W."/>
            <person name="Andersen S.U."/>
        </authorList>
    </citation>
    <scope>NUCLEOTIDE SEQUENCE [LARGE SCALE GENOMIC DNA]</scope>
    <source>
        <strain evidence="2 3">SM92</strain>
    </source>
</reference>
<feature type="domain" description="Methyltransferase" evidence="1">
    <location>
        <begin position="41"/>
        <end position="104"/>
    </location>
</feature>
<evidence type="ECO:0000259" key="1">
    <source>
        <dbReference type="Pfam" id="PF13649"/>
    </source>
</evidence>
<dbReference type="Gene3D" id="3.40.50.150">
    <property type="entry name" value="Vaccinia Virus protein VP39"/>
    <property type="match status" value="1"/>
</dbReference>
<dbReference type="InterPro" id="IPR029063">
    <property type="entry name" value="SAM-dependent_MTases_sf"/>
</dbReference>
<organism evidence="2 3">
    <name type="scientific">Rhizobium ruizarguesonis</name>
    <dbReference type="NCBI Taxonomy" id="2081791"/>
    <lineage>
        <taxon>Bacteria</taxon>
        <taxon>Pseudomonadati</taxon>
        <taxon>Pseudomonadota</taxon>
        <taxon>Alphaproteobacteria</taxon>
        <taxon>Hyphomicrobiales</taxon>
        <taxon>Rhizobiaceae</taxon>
        <taxon>Rhizobium/Agrobacterium group</taxon>
        <taxon>Rhizobium</taxon>
    </lineage>
</organism>